<dbReference type="RefSeq" id="WP_055734815.1">
    <property type="nucleotide sequence ID" value="NZ_BMDY01000006.1"/>
</dbReference>
<dbReference type="InterPro" id="IPR036390">
    <property type="entry name" value="WH_DNA-bd_sf"/>
</dbReference>
<dbReference type="PANTHER" id="PTHR44846:SF16">
    <property type="entry name" value="TRANSCRIPTIONAL REGULATOR PHNF-RELATED"/>
    <property type="match status" value="1"/>
</dbReference>
<keyword evidence="6" id="KW-1185">Reference proteome</keyword>
<dbReference type="InterPro" id="IPR036388">
    <property type="entry name" value="WH-like_DNA-bd_sf"/>
</dbReference>
<gene>
    <name evidence="5" type="primary">phnF</name>
    <name evidence="5" type="ORF">GCM10007414_12570</name>
</gene>
<dbReference type="InterPro" id="IPR000524">
    <property type="entry name" value="Tscrpt_reg_HTH_GntR"/>
</dbReference>
<proteinExistence type="predicted"/>
<dbReference type="Pfam" id="PF00392">
    <property type="entry name" value="GntR"/>
    <property type="match status" value="1"/>
</dbReference>
<dbReference type="InterPro" id="IPR011663">
    <property type="entry name" value="UTRA"/>
</dbReference>
<evidence type="ECO:0000313" key="5">
    <source>
        <dbReference type="EMBL" id="GGB00877.1"/>
    </source>
</evidence>
<dbReference type="EMBL" id="BMDY01000006">
    <property type="protein sequence ID" value="GGB00877.1"/>
    <property type="molecule type" value="Genomic_DNA"/>
</dbReference>
<evidence type="ECO:0000313" key="6">
    <source>
        <dbReference type="Proteomes" id="UP000651977"/>
    </source>
</evidence>
<dbReference type="PANTHER" id="PTHR44846">
    <property type="entry name" value="MANNOSYL-D-GLYCERATE TRANSPORT/METABOLISM SYSTEM REPRESSOR MNGR-RELATED"/>
    <property type="match status" value="1"/>
</dbReference>
<dbReference type="SMART" id="SM00866">
    <property type="entry name" value="UTRA"/>
    <property type="match status" value="1"/>
</dbReference>
<dbReference type="Gene3D" id="1.10.10.10">
    <property type="entry name" value="Winged helix-like DNA-binding domain superfamily/Winged helix DNA-binding domain"/>
    <property type="match status" value="1"/>
</dbReference>
<dbReference type="Pfam" id="PF07702">
    <property type="entry name" value="UTRA"/>
    <property type="match status" value="1"/>
</dbReference>
<dbReference type="InterPro" id="IPR012702">
    <property type="entry name" value="CP_lyase_PhnF"/>
</dbReference>
<dbReference type="SMART" id="SM00345">
    <property type="entry name" value="HTH_GNTR"/>
    <property type="match status" value="1"/>
</dbReference>
<dbReference type="Gene3D" id="3.40.1410.10">
    <property type="entry name" value="Chorismate lyase-like"/>
    <property type="match status" value="1"/>
</dbReference>
<dbReference type="CDD" id="cd07377">
    <property type="entry name" value="WHTH_GntR"/>
    <property type="match status" value="1"/>
</dbReference>
<reference evidence="6" key="1">
    <citation type="journal article" date="2019" name="Int. J. Syst. Evol. Microbiol.">
        <title>The Global Catalogue of Microorganisms (GCM) 10K type strain sequencing project: providing services to taxonomists for standard genome sequencing and annotation.</title>
        <authorList>
            <consortium name="The Broad Institute Genomics Platform"/>
            <consortium name="The Broad Institute Genome Sequencing Center for Infectious Disease"/>
            <person name="Wu L."/>
            <person name="Ma J."/>
        </authorList>
    </citation>
    <scope>NUCLEOTIDE SEQUENCE [LARGE SCALE GENOMIC DNA]</scope>
    <source>
        <strain evidence="6">CGMCC 1.10131</strain>
    </source>
</reference>
<comment type="caution">
    <text evidence="5">The sequence shown here is derived from an EMBL/GenBank/DDBJ whole genome shotgun (WGS) entry which is preliminary data.</text>
</comment>
<keyword evidence="2" id="KW-0238">DNA-binding</keyword>
<accession>A0ABQ1HZ33</accession>
<sequence>MPRYQEIALNLEQQISQGYQAGQYLPPEQRLAEHYQVNRHTLRRAIDELVLKGWLLRQQGKGVMVLSKPMRYPLHSGSKFTDNLLNAGVKPNSRLLSLSRIQANAQVAKGLNLSLGDTVIQLKTLRFINQVPVSIVFHHLQLGEHEASLNLYRQGSLHAFLQQYHAIKLRRHHTVVGAQLANAEDCACLQICAATPLLTLQTVNVDQHQQPFEFSLSHIRAELVELSLEHPL</sequence>
<dbReference type="NCBIfam" id="TIGR02325">
    <property type="entry name" value="C_P_lyase_phnF"/>
    <property type="match status" value="1"/>
</dbReference>
<name>A0ABQ1HZ33_9ALTE</name>
<dbReference type="PRINTS" id="PR00035">
    <property type="entry name" value="HTHGNTR"/>
</dbReference>
<dbReference type="InterPro" id="IPR028978">
    <property type="entry name" value="Chorismate_lyase_/UTRA_dom_sf"/>
</dbReference>
<dbReference type="SUPFAM" id="SSF46785">
    <property type="entry name" value="Winged helix' DNA-binding domain"/>
    <property type="match status" value="1"/>
</dbReference>
<keyword evidence="1" id="KW-0805">Transcription regulation</keyword>
<evidence type="ECO:0000259" key="4">
    <source>
        <dbReference type="PROSITE" id="PS50949"/>
    </source>
</evidence>
<dbReference type="SUPFAM" id="SSF64288">
    <property type="entry name" value="Chorismate lyase-like"/>
    <property type="match status" value="1"/>
</dbReference>
<evidence type="ECO:0000256" key="3">
    <source>
        <dbReference type="ARBA" id="ARBA00023163"/>
    </source>
</evidence>
<dbReference type="Proteomes" id="UP000651977">
    <property type="component" value="Unassembled WGS sequence"/>
</dbReference>
<organism evidence="5 6">
    <name type="scientific">Agarivorans gilvus</name>
    <dbReference type="NCBI Taxonomy" id="680279"/>
    <lineage>
        <taxon>Bacteria</taxon>
        <taxon>Pseudomonadati</taxon>
        <taxon>Pseudomonadota</taxon>
        <taxon>Gammaproteobacteria</taxon>
        <taxon>Alteromonadales</taxon>
        <taxon>Alteromonadaceae</taxon>
        <taxon>Agarivorans</taxon>
    </lineage>
</organism>
<evidence type="ECO:0000256" key="2">
    <source>
        <dbReference type="ARBA" id="ARBA00023125"/>
    </source>
</evidence>
<dbReference type="InterPro" id="IPR050679">
    <property type="entry name" value="Bact_HTH_transcr_reg"/>
</dbReference>
<keyword evidence="3" id="KW-0804">Transcription</keyword>
<feature type="domain" description="HTH gntR-type" evidence="4">
    <location>
        <begin position="1"/>
        <end position="68"/>
    </location>
</feature>
<evidence type="ECO:0000256" key="1">
    <source>
        <dbReference type="ARBA" id="ARBA00023015"/>
    </source>
</evidence>
<dbReference type="PROSITE" id="PS50949">
    <property type="entry name" value="HTH_GNTR"/>
    <property type="match status" value="1"/>
</dbReference>
<protein>
    <submittedName>
        <fullName evidence="5">Phosphonate metabolism transcriptional regulator PhnF</fullName>
    </submittedName>
</protein>